<accession>A0A0X3TXJ7</accession>
<dbReference type="InterPro" id="IPR008979">
    <property type="entry name" value="Galactose-bd-like_sf"/>
</dbReference>
<dbReference type="Gene3D" id="2.160.20.10">
    <property type="entry name" value="Single-stranded right-handed beta-helix, Pectin lyase-like"/>
    <property type="match status" value="1"/>
</dbReference>
<evidence type="ECO:0000259" key="4">
    <source>
        <dbReference type="Pfam" id="PF13229"/>
    </source>
</evidence>
<feature type="region of interest" description="Disordered" evidence="3">
    <location>
        <begin position="407"/>
        <end position="434"/>
    </location>
</feature>
<dbReference type="Pfam" id="PF13229">
    <property type="entry name" value="Beta_helix"/>
    <property type="match status" value="1"/>
</dbReference>
<dbReference type="Gene3D" id="2.60.120.260">
    <property type="entry name" value="Galactose-binding domain-like"/>
    <property type="match status" value="2"/>
</dbReference>
<dbReference type="PANTHER" id="PTHR42970:SF1">
    <property type="entry name" value="PECTATE LYASE C-RELATED"/>
    <property type="match status" value="1"/>
</dbReference>
<dbReference type="EMBL" id="LQBQ01000023">
    <property type="protein sequence ID" value="KUJ78100.1"/>
    <property type="molecule type" value="Genomic_DNA"/>
</dbReference>
<feature type="domain" description="Right handed beta helix" evidence="4">
    <location>
        <begin position="121"/>
        <end position="247"/>
    </location>
</feature>
<evidence type="ECO:0000313" key="6">
    <source>
        <dbReference type="Proteomes" id="UP000053791"/>
    </source>
</evidence>
<reference evidence="5 6" key="1">
    <citation type="submission" date="2015-12" db="EMBL/GenBank/DDBJ databases">
        <authorList>
            <person name="Shamseldin A."/>
            <person name="Moawad H."/>
            <person name="Abd El-Rahim W.M."/>
            <person name="Sadowsky M.J."/>
        </authorList>
    </citation>
    <scope>NUCLEOTIDE SEQUENCE [LARGE SCALE GENOMIC DNA]</scope>
    <source>
        <strain evidence="5 6">ZGT118</strain>
    </source>
</reference>
<protein>
    <recommendedName>
        <fullName evidence="4">Right handed beta helix domain-containing protein</fullName>
    </recommendedName>
</protein>
<gene>
    <name evidence="5" type="ORF">AVO45_09075</name>
</gene>
<evidence type="ECO:0000256" key="1">
    <source>
        <dbReference type="ARBA" id="ARBA00022723"/>
    </source>
</evidence>
<dbReference type="AlphaFoldDB" id="A0A0X3TXJ7"/>
<dbReference type="GO" id="GO:0046872">
    <property type="term" value="F:metal ion binding"/>
    <property type="evidence" value="ECO:0007669"/>
    <property type="project" value="UniProtKB-KW"/>
</dbReference>
<keyword evidence="2" id="KW-0325">Glycoprotein</keyword>
<dbReference type="InterPro" id="IPR052063">
    <property type="entry name" value="Polysaccharide_Lyase_1"/>
</dbReference>
<comment type="caution">
    <text evidence="5">The sequence shown here is derived from an EMBL/GenBank/DDBJ whole genome shotgun (WGS) entry which is preliminary data.</text>
</comment>
<keyword evidence="1" id="KW-0479">Metal-binding</keyword>
<dbReference type="SUPFAM" id="SSF49785">
    <property type="entry name" value="Galactose-binding domain-like"/>
    <property type="match status" value="1"/>
</dbReference>
<dbReference type="Proteomes" id="UP000053791">
    <property type="component" value="Unassembled WGS sequence"/>
</dbReference>
<sequence>MNGDLTSADLAFDGAQGFGSGADGGRGGEIVKVTTLADSGPGSLRWALEELDGPRIVVFEVSGEIQLQDAIKVNGDVTIAGQTSPEGITITGAKLRIVESDVIIRGLQFRPGDGDGDTPENRDGISIGSSTQTVENVVIDSNSFSWSIDELITVWYGAKNITISNNIFAEALQSSLHPKGDHSMGMLIGDGSSNVTVVGNLLAHNEFRNATVKDDAKQIEFINNVVYNYGPNGFLGHEGTTAHIIGNIYLAGQDSAGRAAIRLESPESGTAYYVHDNQAEVDGAAMSKISDSYVFEPSNVTVLSSDEVLDYVLSNAGARYPELSPIDARIIQSVIDGTGRIIDSPDDVGGYVFVPNTTAPKDSDDDGIPDYYEEILGSNPDVFDAHGDADGNGVHNIEDYINGLLDGYASDTQPAPAPAPAPAPEESGDAVADGASEHRIEAETFDLTNGFSVTSIEGASDGKVIGVKAGTSGEASTVFNGTSGTYDFIIGYYDENDGASNLSVLVNGSVVHNWTWNQDLGSNLADGATATKITISNVQLNPGDVITFSGSSDGKEPLRIDYLELVQPEAGGEEDDAALSAPENGTKKTHLVEAETLQLESGWRVRESSVASGGEMIQAVGKGQAKASTAFEGETGFYDIVVNYFDEADGESNLSVMVGGETVDSWVWDQETEQKFAARDSLTSHVIEDVWIENGELIAFEGTRDGSEPLRVDSVEFYSDDFMIA</sequence>
<dbReference type="PANTHER" id="PTHR42970">
    <property type="entry name" value="PECTATE LYASE C-RELATED"/>
    <property type="match status" value="1"/>
</dbReference>
<evidence type="ECO:0000256" key="3">
    <source>
        <dbReference type="SAM" id="MobiDB-lite"/>
    </source>
</evidence>
<dbReference type="OrthoDB" id="8737820at2"/>
<evidence type="ECO:0000313" key="5">
    <source>
        <dbReference type="EMBL" id="KUJ78100.1"/>
    </source>
</evidence>
<dbReference type="InterPro" id="IPR011050">
    <property type="entry name" value="Pectin_lyase_fold/virulence"/>
</dbReference>
<organism evidence="5 6">
    <name type="scientific">Ruegeria marisrubri</name>
    <dbReference type="NCBI Taxonomy" id="1685379"/>
    <lineage>
        <taxon>Bacteria</taxon>
        <taxon>Pseudomonadati</taxon>
        <taxon>Pseudomonadota</taxon>
        <taxon>Alphaproteobacteria</taxon>
        <taxon>Rhodobacterales</taxon>
        <taxon>Roseobacteraceae</taxon>
        <taxon>Ruegeria</taxon>
    </lineage>
</organism>
<dbReference type="InterPro" id="IPR039448">
    <property type="entry name" value="Beta_helix"/>
</dbReference>
<dbReference type="InterPro" id="IPR012334">
    <property type="entry name" value="Pectin_lyas_fold"/>
</dbReference>
<keyword evidence="6" id="KW-1185">Reference proteome</keyword>
<evidence type="ECO:0000256" key="2">
    <source>
        <dbReference type="ARBA" id="ARBA00023180"/>
    </source>
</evidence>
<dbReference type="CDD" id="cd02795">
    <property type="entry name" value="CBM6-CBM35-CBM36_like"/>
    <property type="match status" value="1"/>
</dbReference>
<dbReference type="STRING" id="1685379.AVO45_09075"/>
<proteinExistence type="predicted"/>
<name>A0A0X3TXJ7_9RHOB</name>
<dbReference type="RefSeq" id="WP_068347275.1">
    <property type="nucleotide sequence ID" value="NZ_LQBQ01000023.1"/>
</dbReference>
<dbReference type="SUPFAM" id="SSF51126">
    <property type="entry name" value="Pectin lyase-like"/>
    <property type="match status" value="1"/>
</dbReference>